<gene>
    <name evidence="1" type="ORF">DD238_002639</name>
</gene>
<reference evidence="1 2" key="1">
    <citation type="submission" date="2018-06" db="EMBL/GenBank/DDBJ databases">
        <title>Comparative genomics of downy mildews reveals potential adaptations to biotrophy.</title>
        <authorList>
            <person name="Fletcher K."/>
            <person name="Klosterman S.J."/>
            <person name="Derevnina L."/>
            <person name="Martin F."/>
            <person name="Koike S."/>
            <person name="Reyes Chin-Wo S."/>
            <person name="Mou B."/>
            <person name="Michelmore R."/>
        </authorList>
    </citation>
    <scope>NUCLEOTIDE SEQUENCE [LARGE SCALE GENOMIC DNA]</scope>
    <source>
        <strain evidence="1 2">R14</strain>
    </source>
</reference>
<protein>
    <submittedName>
        <fullName evidence="1">Uncharacterized protein</fullName>
    </submittedName>
</protein>
<proteinExistence type="predicted"/>
<dbReference type="EMBL" id="QLLG01000252">
    <property type="protein sequence ID" value="RMX65382.1"/>
    <property type="molecule type" value="Genomic_DNA"/>
</dbReference>
<sequence>MPRKDVRRDAVVSDKCLRLLYLKQEIQTDVKVLKHVIDEVNVLRLCHSLGMTLSSEGDPDSMHKFEFGLFNSDDYDTDFARFIRENVLVGNSCKEQKKEREDNEILEIGCLFGKQLEVKNELTRMEFWDSDAKKDYPLKTRAADRRQVVVFAWLGPSLFGPNAFRDTPAYVLRFLLTLSPNITCCLSQEDLRCIKSEVDAMSASSSMRWNSCSVAFRVQKQVKQEDSITYDVVTKMSIPKFSRIKSVWFVDGVIPSVAVENWAPSATEWITQHDVVSCGSFAQWLWEKHEEYLIELKPIQLHSTNAYDNVLRSFDKFPDEEMCALRGKYRDERAIAEQRFFLETFEYASKIFDDAVWNADVLFAVRCFANTSKMDLVQKRYVSFLQRCERFGKCEKYQTYKMLYLPERIQMSMELLYAAYRRHPSAFEELLNIIVAGDQIDADDRNNNWLLEIMHDVAHEVIGWFWQSYNHFSHSFRLAMEQHQPRLLKLWMEAVQQIVSEMQDAEFNQTCNNLLRIIKLRLIWMKKKLRNVLLAGFVNT</sequence>
<name>A0A3M6VGF6_9STRA</name>
<comment type="caution">
    <text evidence="1">The sequence shown here is derived from an EMBL/GenBank/DDBJ whole genome shotgun (WGS) entry which is preliminary data.</text>
</comment>
<evidence type="ECO:0000313" key="2">
    <source>
        <dbReference type="Proteomes" id="UP000282087"/>
    </source>
</evidence>
<organism evidence="1 2">
    <name type="scientific">Peronospora effusa</name>
    <dbReference type="NCBI Taxonomy" id="542832"/>
    <lineage>
        <taxon>Eukaryota</taxon>
        <taxon>Sar</taxon>
        <taxon>Stramenopiles</taxon>
        <taxon>Oomycota</taxon>
        <taxon>Peronosporomycetes</taxon>
        <taxon>Peronosporales</taxon>
        <taxon>Peronosporaceae</taxon>
        <taxon>Peronospora</taxon>
    </lineage>
</organism>
<dbReference type="AlphaFoldDB" id="A0A3M6VGF6"/>
<evidence type="ECO:0000313" key="1">
    <source>
        <dbReference type="EMBL" id="RMX65382.1"/>
    </source>
</evidence>
<keyword evidence="2" id="KW-1185">Reference proteome</keyword>
<dbReference type="Proteomes" id="UP000282087">
    <property type="component" value="Unassembled WGS sequence"/>
</dbReference>
<accession>A0A3M6VGF6</accession>
<dbReference type="VEuPathDB" id="FungiDB:DD237_000920"/>